<feature type="domain" description="Copper-binding protein MbnP-like" evidence="1">
    <location>
        <begin position="28"/>
        <end position="227"/>
    </location>
</feature>
<name>A0AAW9S0Z6_9BACT</name>
<comment type="caution">
    <text evidence="2">The sequence shown here is derived from an EMBL/GenBank/DDBJ whole genome shotgun (WGS) entry which is preliminary data.</text>
</comment>
<sequence length="251" mass="28259">MKAFISLLLISLLIVSCGKDDPQVTPKGEVKFIFDFLMNGEPLELNTKNYTNANGDIFQVNEFKFYLSNLKLKANEALFEEAESYHLINRGADSNQFSFTVKNVPKENYTHLEFGIGVDPTKNHSLDNTGDLDPSNNMAWDWNTGYKFVLLEGKFFPPDSEARGLIYHIGTDENYKEVTLALQHSSQNAPLFSEASTSATVRIEVELSQMFEAPNVMNFADNNVVMMGEVSQKVVENYTQGMLKVVSVEVR</sequence>
<keyword evidence="3" id="KW-1185">Reference proteome</keyword>
<gene>
    <name evidence="2" type="ORF">AAG747_13065</name>
</gene>
<dbReference type="PROSITE" id="PS51257">
    <property type="entry name" value="PROKAR_LIPOPROTEIN"/>
    <property type="match status" value="1"/>
</dbReference>
<evidence type="ECO:0000259" key="1">
    <source>
        <dbReference type="Pfam" id="PF20243"/>
    </source>
</evidence>
<dbReference type="InterPro" id="IPR046863">
    <property type="entry name" value="MbnP-like_dom"/>
</dbReference>
<dbReference type="RefSeq" id="WP_346821626.1">
    <property type="nucleotide sequence ID" value="NZ_JBDKWZ010000007.1"/>
</dbReference>
<organism evidence="2 3">
    <name type="scientific">Rapidithrix thailandica</name>
    <dbReference type="NCBI Taxonomy" id="413964"/>
    <lineage>
        <taxon>Bacteria</taxon>
        <taxon>Pseudomonadati</taxon>
        <taxon>Bacteroidota</taxon>
        <taxon>Cytophagia</taxon>
        <taxon>Cytophagales</taxon>
        <taxon>Flammeovirgaceae</taxon>
        <taxon>Rapidithrix</taxon>
    </lineage>
</organism>
<evidence type="ECO:0000313" key="2">
    <source>
        <dbReference type="EMBL" id="MEN7548845.1"/>
    </source>
</evidence>
<accession>A0AAW9S0Z6</accession>
<dbReference type="Proteomes" id="UP001403385">
    <property type="component" value="Unassembled WGS sequence"/>
</dbReference>
<dbReference type="Pfam" id="PF20243">
    <property type="entry name" value="MbnP"/>
    <property type="match status" value="1"/>
</dbReference>
<dbReference type="EMBL" id="JBDKWZ010000007">
    <property type="protein sequence ID" value="MEN7548845.1"/>
    <property type="molecule type" value="Genomic_DNA"/>
</dbReference>
<proteinExistence type="predicted"/>
<reference evidence="2 3" key="1">
    <citation type="submission" date="2024-04" db="EMBL/GenBank/DDBJ databases">
        <title>Novel genus in family Flammeovirgaceae.</title>
        <authorList>
            <person name="Nguyen T.H."/>
            <person name="Vuong T.Q."/>
            <person name="Le H."/>
            <person name="Kim S.-G."/>
        </authorList>
    </citation>
    <scope>NUCLEOTIDE SEQUENCE [LARGE SCALE GENOMIC DNA]</scope>
    <source>
        <strain evidence="2 3">JCM 23209</strain>
    </source>
</reference>
<evidence type="ECO:0000313" key="3">
    <source>
        <dbReference type="Proteomes" id="UP001403385"/>
    </source>
</evidence>
<protein>
    <submittedName>
        <fullName evidence="2">MbnP family protein</fullName>
    </submittedName>
</protein>
<dbReference type="AlphaFoldDB" id="A0AAW9S0Z6"/>